<dbReference type="Proteomes" id="UP000324222">
    <property type="component" value="Unassembled WGS sequence"/>
</dbReference>
<dbReference type="EMBL" id="VSRR010061885">
    <property type="protein sequence ID" value="MPC83214.1"/>
    <property type="molecule type" value="Genomic_DNA"/>
</dbReference>
<proteinExistence type="predicted"/>
<comment type="caution">
    <text evidence="1">The sequence shown here is derived from an EMBL/GenBank/DDBJ whole genome shotgun (WGS) entry which is preliminary data.</text>
</comment>
<accession>A0A5B7ISQ8</accession>
<name>A0A5B7ISQ8_PORTR</name>
<gene>
    <name evidence="1" type="ORF">E2C01_077916</name>
</gene>
<protein>
    <submittedName>
        <fullName evidence="1">Uncharacterized protein</fullName>
    </submittedName>
</protein>
<dbReference type="AlphaFoldDB" id="A0A5B7ISQ8"/>
<sequence>MSLPAKALSPLGPSLMAVTEDVKKSADLCALGERSGAARSPQPRVPEFK</sequence>
<evidence type="ECO:0000313" key="2">
    <source>
        <dbReference type="Proteomes" id="UP000324222"/>
    </source>
</evidence>
<reference evidence="1 2" key="1">
    <citation type="submission" date="2019-05" db="EMBL/GenBank/DDBJ databases">
        <title>Another draft genome of Portunus trituberculatus and its Hox gene families provides insights of decapod evolution.</title>
        <authorList>
            <person name="Jeong J.-H."/>
            <person name="Song I."/>
            <person name="Kim S."/>
            <person name="Choi T."/>
            <person name="Kim D."/>
            <person name="Ryu S."/>
            <person name="Kim W."/>
        </authorList>
    </citation>
    <scope>NUCLEOTIDE SEQUENCE [LARGE SCALE GENOMIC DNA]</scope>
    <source>
        <tissue evidence="1">Muscle</tissue>
    </source>
</reference>
<evidence type="ECO:0000313" key="1">
    <source>
        <dbReference type="EMBL" id="MPC83214.1"/>
    </source>
</evidence>
<organism evidence="1 2">
    <name type="scientific">Portunus trituberculatus</name>
    <name type="common">Swimming crab</name>
    <name type="synonym">Neptunus trituberculatus</name>
    <dbReference type="NCBI Taxonomy" id="210409"/>
    <lineage>
        <taxon>Eukaryota</taxon>
        <taxon>Metazoa</taxon>
        <taxon>Ecdysozoa</taxon>
        <taxon>Arthropoda</taxon>
        <taxon>Crustacea</taxon>
        <taxon>Multicrustacea</taxon>
        <taxon>Malacostraca</taxon>
        <taxon>Eumalacostraca</taxon>
        <taxon>Eucarida</taxon>
        <taxon>Decapoda</taxon>
        <taxon>Pleocyemata</taxon>
        <taxon>Brachyura</taxon>
        <taxon>Eubrachyura</taxon>
        <taxon>Portunoidea</taxon>
        <taxon>Portunidae</taxon>
        <taxon>Portuninae</taxon>
        <taxon>Portunus</taxon>
    </lineage>
</organism>
<keyword evidence="2" id="KW-1185">Reference proteome</keyword>